<dbReference type="EMBL" id="JBHSOE010000041">
    <property type="protein sequence ID" value="MFC5658278.1"/>
    <property type="molecule type" value="Genomic_DNA"/>
</dbReference>
<dbReference type="PANTHER" id="PTHR18968:SF166">
    <property type="entry name" value="2-HYDROXYACYL-COA LYASE 2"/>
    <property type="match status" value="1"/>
</dbReference>
<reference evidence="12" key="1">
    <citation type="journal article" date="2019" name="Int. J. Syst. Evol. Microbiol.">
        <title>The Global Catalogue of Microorganisms (GCM) 10K type strain sequencing project: providing services to taxonomists for standard genome sequencing and annotation.</title>
        <authorList>
            <consortium name="The Broad Institute Genomics Platform"/>
            <consortium name="The Broad Institute Genome Sequencing Center for Infectious Disease"/>
            <person name="Wu L."/>
            <person name="Ma J."/>
        </authorList>
    </citation>
    <scope>NUCLEOTIDE SEQUENCE [LARGE SCALE GENOMIC DNA]</scope>
    <source>
        <strain evidence="12">KCTC 5701</strain>
    </source>
</reference>
<name>A0ABW0WL96_STRNO</name>
<dbReference type="PANTHER" id="PTHR18968">
    <property type="entry name" value="THIAMINE PYROPHOSPHATE ENZYMES"/>
    <property type="match status" value="1"/>
</dbReference>
<evidence type="ECO:0000256" key="4">
    <source>
        <dbReference type="ARBA" id="ARBA00022723"/>
    </source>
</evidence>
<dbReference type="InterPro" id="IPR029035">
    <property type="entry name" value="DHS-like_NAD/FAD-binding_dom"/>
</dbReference>
<evidence type="ECO:0000313" key="12">
    <source>
        <dbReference type="Proteomes" id="UP001596065"/>
    </source>
</evidence>
<feature type="domain" description="Thiamine pyrophosphate enzyme central" evidence="8">
    <location>
        <begin position="220"/>
        <end position="342"/>
    </location>
</feature>
<evidence type="ECO:0000256" key="3">
    <source>
        <dbReference type="ARBA" id="ARBA00007812"/>
    </source>
</evidence>
<dbReference type="InterPro" id="IPR029061">
    <property type="entry name" value="THDP-binding"/>
</dbReference>
<feature type="region of interest" description="Disordered" evidence="7">
    <location>
        <begin position="1"/>
        <end position="33"/>
    </location>
</feature>
<evidence type="ECO:0000256" key="2">
    <source>
        <dbReference type="ARBA" id="ARBA00001964"/>
    </source>
</evidence>
<gene>
    <name evidence="11" type="ORF">ACFP3J_22660</name>
</gene>
<accession>A0ABW0WL96</accession>
<dbReference type="InterPro" id="IPR045229">
    <property type="entry name" value="TPP_enz"/>
</dbReference>
<comment type="cofactor">
    <cofactor evidence="1">
        <name>Mg(2+)</name>
        <dbReference type="ChEBI" id="CHEBI:18420"/>
    </cofactor>
</comment>
<proteinExistence type="inferred from homology"/>
<evidence type="ECO:0000313" key="11">
    <source>
        <dbReference type="EMBL" id="MFC5658278.1"/>
    </source>
</evidence>
<keyword evidence="11" id="KW-0808">Transferase</keyword>
<dbReference type="NCBIfam" id="NF004516">
    <property type="entry name" value="PRK05858.1"/>
    <property type="match status" value="1"/>
</dbReference>
<dbReference type="Pfam" id="PF00205">
    <property type="entry name" value="TPP_enzyme_M"/>
    <property type="match status" value="1"/>
</dbReference>
<dbReference type="RefSeq" id="WP_344352298.1">
    <property type="nucleotide sequence ID" value="NZ_BAAASM010000057.1"/>
</dbReference>
<evidence type="ECO:0000256" key="5">
    <source>
        <dbReference type="ARBA" id="ARBA00023052"/>
    </source>
</evidence>
<dbReference type="Pfam" id="PF02775">
    <property type="entry name" value="TPP_enzyme_C"/>
    <property type="match status" value="1"/>
</dbReference>
<dbReference type="Gene3D" id="3.40.50.970">
    <property type="match status" value="2"/>
</dbReference>
<evidence type="ECO:0000259" key="9">
    <source>
        <dbReference type="Pfam" id="PF02775"/>
    </source>
</evidence>
<protein>
    <submittedName>
        <fullName evidence="11">Acetolactate synthase</fullName>
        <ecNumber evidence="11">2.2.1.6</ecNumber>
    </submittedName>
</protein>
<comment type="cofactor">
    <cofactor evidence="2">
        <name>thiamine diphosphate</name>
        <dbReference type="ChEBI" id="CHEBI:58937"/>
    </cofactor>
</comment>
<dbReference type="InterPro" id="IPR000399">
    <property type="entry name" value="TPP-bd_CS"/>
</dbReference>
<dbReference type="Gene3D" id="3.40.50.1220">
    <property type="entry name" value="TPP-binding domain"/>
    <property type="match status" value="1"/>
</dbReference>
<dbReference type="GO" id="GO:0003984">
    <property type="term" value="F:acetolactate synthase activity"/>
    <property type="evidence" value="ECO:0007669"/>
    <property type="project" value="UniProtKB-EC"/>
</dbReference>
<evidence type="ECO:0000259" key="8">
    <source>
        <dbReference type="Pfam" id="PF00205"/>
    </source>
</evidence>
<keyword evidence="5 6" id="KW-0786">Thiamine pyrophosphate</keyword>
<dbReference type="SUPFAM" id="SSF52467">
    <property type="entry name" value="DHS-like NAD/FAD-binding domain"/>
    <property type="match status" value="1"/>
</dbReference>
<sequence>MSAAEPGAGGCRTGTPAGGPDDGEAAPAGPRRIEGEGGALAVAALRAHGVDTLFTLSGGHIFSVLHAAAGAGMRIVDVRHEQTAVFAAEGYARLGRRPAVALLTAGPGVTNGISGLATAQANGAPVVVLAGRAALKRRGTGALQEFDHLPLVTPVTKDARTVTRTDAIPGELRTLTATAATPHRGPVFLDIPLDVMHRRAGATLRPPLAAGPPAPDPDEIAKAAELLAAARRPVLVAGGDVWWGGAWEALRRCAESLRVPTFANGQGRGCLPARHELAFSRCRDALKEADVVVVAGTPLDFRLSFGRFGNARVVHAVDHPALRATHVPTAAAPAGDLRRVLDGMAAWSGPRADHEEWTRRLRDRERALRAAERPELEHAGEPIHPARVLGELIARLDHDAVVIADGGDFASYAGRLLDSHLPGHWLDPGPFGCLGNGIGYAIAARLLHPDRQVVLLLGDGAFGFSAGDVDTLVRHRLPVVMVVGNNGVWGLEKHPMRALYGADVAADLRPGSRYDQVVQALGGAGETVTDPRRIAPALRRAFASGVPYLVNVLTDPEVAYRRSAKLG</sequence>
<keyword evidence="12" id="KW-1185">Reference proteome</keyword>
<evidence type="ECO:0000256" key="7">
    <source>
        <dbReference type="SAM" id="MobiDB-lite"/>
    </source>
</evidence>
<feature type="domain" description="Thiamine pyrophosphate enzyme N-terminal TPP-binding" evidence="10">
    <location>
        <begin position="37"/>
        <end position="149"/>
    </location>
</feature>
<organism evidence="11 12">
    <name type="scientific">Streptomyces nogalater</name>
    <dbReference type="NCBI Taxonomy" id="38314"/>
    <lineage>
        <taxon>Bacteria</taxon>
        <taxon>Bacillati</taxon>
        <taxon>Actinomycetota</taxon>
        <taxon>Actinomycetes</taxon>
        <taxon>Kitasatosporales</taxon>
        <taxon>Streptomycetaceae</taxon>
        <taxon>Streptomyces</taxon>
    </lineage>
</organism>
<dbReference type="PROSITE" id="PS00187">
    <property type="entry name" value="TPP_ENZYMES"/>
    <property type="match status" value="1"/>
</dbReference>
<dbReference type="InterPro" id="IPR012001">
    <property type="entry name" value="Thiamin_PyroP_enz_TPP-bd_dom"/>
</dbReference>
<dbReference type="EC" id="2.2.1.6" evidence="11"/>
<dbReference type="Proteomes" id="UP001596065">
    <property type="component" value="Unassembled WGS sequence"/>
</dbReference>
<dbReference type="CDD" id="cd02004">
    <property type="entry name" value="TPP_BZL_OCoD_HPCL"/>
    <property type="match status" value="1"/>
</dbReference>
<keyword evidence="4" id="KW-0479">Metal-binding</keyword>
<dbReference type="InterPro" id="IPR011766">
    <property type="entry name" value="TPP_enzyme_TPP-bd"/>
</dbReference>
<evidence type="ECO:0000256" key="6">
    <source>
        <dbReference type="RuleBase" id="RU362132"/>
    </source>
</evidence>
<evidence type="ECO:0000256" key="1">
    <source>
        <dbReference type="ARBA" id="ARBA00001946"/>
    </source>
</evidence>
<feature type="domain" description="Thiamine pyrophosphate enzyme TPP-binding" evidence="9">
    <location>
        <begin position="405"/>
        <end position="552"/>
    </location>
</feature>
<dbReference type="CDD" id="cd07035">
    <property type="entry name" value="TPP_PYR_POX_like"/>
    <property type="match status" value="1"/>
</dbReference>
<comment type="similarity">
    <text evidence="3 6">Belongs to the TPP enzyme family.</text>
</comment>
<dbReference type="Pfam" id="PF02776">
    <property type="entry name" value="TPP_enzyme_N"/>
    <property type="match status" value="1"/>
</dbReference>
<dbReference type="InterPro" id="IPR012000">
    <property type="entry name" value="Thiamin_PyroP_enz_cen_dom"/>
</dbReference>
<dbReference type="SUPFAM" id="SSF52518">
    <property type="entry name" value="Thiamin diphosphate-binding fold (THDP-binding)"/>
    <property type="match status" value="2"/>
</dbReference>
<comment type="caution">
    <text evidence="11">The sequence shown here is derived from an EMBL/GenBank/DDBJ whole genome shotgun (WGS) entry which is preliminary data.</text>
</comment>
<evidence type="ECO:0000259" key="10">
    <source>
        <dbReference type="Pfam" id="PF02776"/>
    </source>
</evidence>